<keyword evidence="2" id="KW-1185">Reference proteome</keyword>
<evidence type="ECO:0008006" key="3">
    <source>
        <dbReference type="Google" id="ProtNLM"/>
    </source>
</evidence>
<dbReference type="EMBL" id="JABTCG010000005">
    <property type="protein sequence ID" value="MBD0851989.1"/>
    <property type="molecule type" value="Genomic_DNA"/>
</dbReference>
<protein>
    <recommendedName>
        <fullName evidence="3">Lipocalin-like domain-containing protein</fullName>
    </recommendedName>
</protein>
<accession>A0ABR7VEC1</accession>
<name>A0ABR7VEC1_9FLAO</name>
<dbReference type="Proteomes" id="UP000598350">
    <property type="component" value="Unassembled WGS sequence"/>
</dbReference>
<organism evidence="1 2">
    <name type="scientific">Maribacter arenosus</name>
    <dbReference type="NCBI Taxonomy" id="1854708"/>
    <lineage>
        <taxon>Bacteria</taxon>
        <taxon>Pseudomonadati</taxon>
        <taxon>Bacteroidota</taxon>
        <taxon>Flavobacteriia</taxon>
        <taxon>Flavobacteriales</taxon>
        <taxon>Flavobacteriaceae</taxon>
        <taxon>Maribacter</taxon>
    </lineage>
</organism>
<evidence type="ECO:0000313" key="1">
    <source>
        <dbReference type="EMBL" id="MBD0851989.1"/>
    </source>
</evidence>
<sequence length="168" mass="19036">MRNKFFLGLICSVLCLGSCEKEDMDALDGPGAAIIGSWSRTDVIPSGRSEADFRYFDMVITYNFDAKENYSYTVDFYGFKDDNPEELIGSSMNKGSYEVRGDSVFMKAKVHTSWEKGFRPNPESILLNGEVYGNRFEIIDRTLTLFYISYPADAPVPTQMSYTKVSQE</sequence>
<evidence type="ECO:0000313" key="2">
    <source>
        <dbReference type="Proteomes" id="UP000598350"/>
    </source>
</evidence>
<proteinExistence type="predicted"/>
<reference evidence="1 2" key="1">
    <citation type="submission" date="2020-05" db="EMBL/GenBank/DDBJ databases">
        <title>The draft genome sequence of Maribacter arenosus CAU 1321.</title>
        <authorList>
            <person name="Mu L."/>
        </authorList>
    </citation>
    <scope>NUCLEOTIDE SEQUENCE [LARGE SCALE GENOMIC DNA]</scope>
    <source>
        <strain evidence="1 2">CAU 1321</strain>
    </source>
</reference>
<dbReference type="RefSeq" id="WP_188315101.1">
    <property type="nucleotide sequence ID" value="NZ_JABTCG010000005.1"/>
</dbReference>
<gene>
    <name evidence="1" type="ORF">HPE63_15010</name>
</gene>
<comment type="caution">
    <text evidence="1">The sequence shown here is derived from an EMBL/GenBank/DDBJ whole genome shotgun (WGS) entry which is preliminary data.</text>
</comment>